<dbReference type="InterPro" id="IPR011011">
    <property type="entry name" value="Znf_FYVE_PHD"/>
</dbReference>
<protein>
    <submittedName>
        <fullName evidence="9">RBNS5 protein</fullName>
    </submittedName>
</protein>
<feature type="domain" description="FYVE-type" evidence="8">
    <location>
        <begin position="157"/>
        <end position="260"/>
    </location>
</feature>
<dbReference type="InterPro" id="IPR021565">
    <property type="entry name" value="Rbsn_Rab-bd"/>
</dbReference>
<dbReference type="Proteomes" id="UP000613066">
    <property type="component" value="Unassembled WGS sequence"/>
</dbReference>
<keyword evidence="10" id="KW-1185">Reference proteome</keyword>
<dbReference type="Gene3D" id="3.30.40.10">
    <property type="entry name" value="Zinc/RING finger domain, C3HC4 (zinc finger)"/>
    <property type="match status" value="1"/>
</dbReference>
<evidence type="ECO:0000256" key="1">
    <source>
        <dbReference type="ARBA" id="ARBA00022723"/>
    </source>
</evidence>
<evidence type="ECO:0000313" key="10">
    <source>
        <dbReference type="Proteomes" id="UP000613066"/>
    </source>
</evidence>
<feature type="non-terminal residue" evidence="9">
    <location>
        <position position="776"/>
    </location>
</feature>
<dbReference type="InterPro" id="IPR052727">
    <property type="entry name" value="Rab4/Rab5_effector"/>
</dbReference>
<dbReference type="InterPro" id="IPR036531">
    <property type="entry name" value="Rbsn_Rab-bd_sf"/>
</dbReference>
<keyword evidence="2 4" id="KW-0863">Zinc-finger</keyword>
<evidence type="ECO:0000256" key="2">
    <source>
        <dbReference type="ARBA" id="ARBA00022771"/>
    </source>
</evidence>
<dbReference type="PANTHER" id="PTHR13510:SF44">
    <property type="entry name" value="RABENOSYN-5"/>
    <property type="match status" value="1"/>
</dbReference>
<proteinExistence type="predicted"/>
<dbReference type="SUPFAM" id="SSF140125">
    <property type="entry name" value="Rabenosyn-5 Rab-binding domain-like"/>
    <property type="match status" value="2"/>
</dbReference>
<dbReference type="PROSITE" id="PS50157">
    <property type="entry name" value="ZINC_FINGER_C2H2_2"/>
    <property type="match status" value="1"/>
</dbReference>
<dbReference type="Gene3D" id="4.10.860.20">
    <property type="entry name" value="Rabenosyn, Rab binding domain"/>
    <property type="match status" value="2"/>
</dbReference>
<evidence type="ECO:0000313" key="9">
    <source>
        <dbReference type="EMBL" id="NXC48251.1"/>
    </source>
</evidence>
<feature type="compositionally biased region" description="Basic and acidic residues" evidence="6">
    <location>
        <begin position="63"/>
        <end position="79"/>
    </location>
</feature>
<organism evidence="9 10">
    <name type="scientific">Penelope pileata</name>
    <dbReference type="NCBI Taxonomy" id="1118817"/>
    <lineage>
        <taxon>Eukaryota</taxon>
        <taxon>Metazoa</taxon>
        <taxon>Chordata</taxon>
        <taxon>Craniata</taxon>
        <taxon>Vertebrata</taxon>
        <taxon>Euteleostomi</taxon>
        <taxon>Archelosauria</taxon>
        <taxon>Archosauria</taxon>
        <taxon>Dinosauria</taxon>
        <taxon>Saurischia</taxon>
        <taxon>Theropoda</taxon>
        <taxon>Coelurosauria</taxon>
        <taxon>Aves</taxon>
        <taxon>Neognathae</taxon>
        <taxon>Galloanserae</taxon>
        <taxon>Galliformes</taxon>
        <taxon>Cracidae</taxon>
        <taxon>Penelope</taxon>
    </lineage>
</organism>
<dbReference type="Pfam" id="PF11464">
    <property type="entry name" value="Rbsn"/>
    <property type="match status" value="2"/>
</dbReference>
<dbReference type="SUPFAM" id="SSF57903">
    <property type="entry name" value="FYVE/PHD zinc finger"/>
    <property type="match status" value="1"/>
</dbReference>
<feature type="region of interest" description="Disordered" evidence="6">
    <location>
        <begin position="624"/>
        <end position="647"/>
    </location>
</feature>
<gene>
    <name evidence="9" type="primary">Rbsn</name>
    <name evidence="9" type="ORF">PENPIL_R00753</name>
</gene>
<feature type="domain" description="C2H2-type" evidence="7">
    <location>
        <begin position="13"/>
        <end position="41"/>
    </location>
</feature>
<accession>A0A851P198</accession>
<evidence type="ECO:0000256" key="4">
    <source>
        <dbReference type="PROSITE-ProRule" id="PRU00042"/>
    </source>
</evidence>
<feature type="compositionally biased region" description="Acidic residues" evidence="6">
    <location>
        <begin position="624"/>
        <end position="634"/>
    </location>
</feature>
<dbReference type="PROSITE" id="PS00028">
    <property type="entry name" value="ZINC_FINGER_C2H2_1"/>
    <property type="match status" value="1"/>
</dbReference>
<feature type="coiled-coil region" evidence="5">
    <location>
        <begin position="473"/>
        <end position="523"/>
    </location>
</feature>
<dbReference type="SMART" id="SM00064">
    <property type="entry name" value="FYVE"/>
    <property type="match status" value="1"/>
</dbReference>
<dbReference type="Pfam" id="PF01363">
    <property type="entry name" value="FYVE"/>
    <property type="match status" value="1"/>
</dbReference>
<evidence type="ECO:0000256" key="3">
    <source>
        <dbReference type="ARBA" id="ARBA00022833"/>
    </source>
</evidence>
<dbReference type="PROSITE" id="PS50178">
    <property type="entry name" value="ZF_FYVE"/>
    <property type="match status" value="1"/>
</dbReference>
<feature type="region of interest" description="Disordered" evidence="6">
    <location>
        <begin position="664"/>
        <end position="721"/>
    </location>
</feature>
<feature type="non-terminal residue" evidence="9">
    <location>
        <position position="1"/>
    </location>
</feature>
<dbReference type="CDD" id="cd15716">
    <property type="entry name" value="FYVE_RBNS5"/>
    <property type="match status" value="1"/>
</dbReference>
<dbReference type="AlphaFoldDB" id="A0A851P198"/>
<dbReference type="Pfam" id="PF16601">
    <property type="entry name" value="NPF"/>
    <property type="match status" value="1"/>
</dbReference>
<dbReference type="InterPro" id="IPR013083">
    <property type="entry name" value="Znf_RING/FYVE/PHD"/>
</dbReference>
<feature type="compositionally biased region" description="Polar residues" evidence="6">
    <location>
        <begin position="672"/>
        <end position="682"/>
    </location>
</feature>
<dbReference type="InterPro" id="IPR017455">
    <property type="entry name" value="Znf_FYVE-rel"/>
</dbReference>
<dbReference type="EMBL" id="WBMW01004881">
    <property type="protein sequence ID" value="NXC48251.1"/>
    <property type="molecule type" value="Genomic_DNA"/>
</dbReference>
<dbReference type="PANTHER" id="PTHR13510">
    <property type="entry name" value="FYVE-FINGER-CONTAINING RAB5 EFFECTOR PROTEIN RABENOSYN-5-RELATED"/>
    <property type="match status" value="1"/>
</dbReference>
<dbReference type="GO" id="GO:0008270">
    <property type="term" value="F:zinc ion binding"/>
    <property type="evidence" value="ECO:0007669"/>
    <property type="project" value="UniProtKB-KW"/>
</dbReference>
<dbReference type="OrthoDB" id="166134at2759"/>
<evidence type="ECO:0000256" key="6">
    <source>
        <dbReference type="SAM" id="MobiDB-lite"/>
    </source>
</evidence>
<keyword evidence="1" id="KW-0479">Metal-binding</keyword>
<dbReference type="InterPro" id="IPR000306">
    <property type="entry name" value="Znf_FYVE"/>
</dbReference>
<keyword evidence="3" id="KW-0862">Zinc</keyword>
<evidence type="ECO:0000259" key="7">
    <source>
        <dbReference type="PROSITE" id="PS50157"/>
    </source>
</evidence>
<feature type="region of interest" description="Disordered" evidence="6">
    <location>
        <begin position="209"/>
        <end position="239"/>
    </location>
</feature>
<dbReference type="InterPro" id="IPR013087">
    <property type="entry name" value="Znf_C2H2_type"/>
</dbReference>
<keyword evidence="5" id="KW-0175">Coiled coil</keyword>
<reference evidence="9" key="1">
    <citation type="submission" date="2019-09" db="EMBL/GenBank/DDBJ databases">
        <title>Bird 10,000 Genomes (B10K) Project - Family phase.</title>
        <authorList>
            <person name="Zhang G."/>
        </authorList>
    </citation>
    <scope>NUCLEOTIDE SEQUENCE</scope>
    <source>
        <strain evidence="9">B10K-DU-001-08</strain>
        <tissue evidence="9">Muscle</tissue>
    </source>
</reference>
<evidence type="ECO:0000256" key="5">
    <source>
        <dbReference type="SAM" id="Coils"/>
    </source>
</evidence>
<comment type="caution">
    <text evidence="9">The sequence shown here is derived from an EMBL/GenBank/DDBJ whole genome shotgun (WGS) entry which is preliminary data.</text>
</comment>
<feature type="compositionally biased region" description="Polar residues" evidence="6">
    <location>
        <begin position="696"/>
        <end position="711"/>
    </location>
</feature>
<name>A0A851P198_9GALL</name>
<sequence length="776" mass="89080">APLGDPAEAREGFLCPLCLRDLRAFRELRAHYEEEHSGEDGDVRGQLRNLVQKAKRAKKKLLKREGDNRTDSGSQERYESFSYGGVDPYMWEPQEVGAMRSHLSDFKKYRAARIDHYVVEVNKLIIRLEKLTSFDRANTESAKIRAIEKSVVPWVNDQDVPFCPDCGNKFSIRNRRHHCRLCGSIMCKKCMELISLPLASKLTSASKEALSSHTSPNSSPNSVHGSRRGSVSSISSVSSVLDEKDDDRIRCCQHCKDTLLKREQQIDEKEYTPEIVKLYEKLRLCMEKVDQKAPEYIRMAESLNAGETTYNLEHANDLRVEIQKVYEFIDALSKKILNLGLHEEPQPHPKTLQLQRMIRYSATLFVQEKLLGLMSLPTKDQYEELKKRRLHMVRHVKICISLETQRKQEEKQKDLTSRSAAAVNGDATLFKKGTVRKSEGWLPTSSISRQSEIADPLLQQIDNITSFIKQAKAANRLDEVRMLEENLRQLQDEYDQQQTLKAIELSKKQAEEEEMQREELQVLCEKEWEREHHKFMSQHSRTCSLDFREVKQHQYEAAKENQNLIARGLDLDITHMKGNPSSETTAVQQLPAKEHLIFPDKPRNVQQCDKDQNQAACLNPFEDEADTPLSEEDPTNPFAKDISQPLSFSNTALEIDKKQYNPFENEEEDEQTNGASVSTSNPFEEDENPFQKPGGSWNSGNPFEEGSSTNPFEVEDASEILGEEAIEEELLLQQIDNIKAYIFDAKHSGRMDEVELLTENLKELKYTLAKQKEKSN</sequence>
<evidence type="ECO:0000259" key="8">
    <source>
        <dbReference type="PROSITE" id="PS50178"/>
    </source>
</evidence>
<feature type="compositionally biased region" description="Low complexity" evidence="6">
    <location>
        <begin position="211"/>
        <end position="239"/>
    </location>
</feature>
<feature type="region of interest" description="Disordered" evidence="6">
    <location>
        <begin position="58"/>
        <end position="79"/>
    </location>
</feature>